<evidence type="ECO:0000256" key="1">
    <source>
        <dbReference type="SAM" id="MobiDB-lite"/>
    </source>
</evidence>
<sequence length="90" mass="10221">MHRVEEAQHKNERVLKNRQSCGLTAHANGSAKHLNVFQDAQNRKFSTVRKTEKNGEMTYQSPNGDGRRRRGSNAQECGGADKGYKENEFE</sequence>
<organism evidence="2 3">
    <name type="scientific">Sphenostylis stenocarpa</name>
    <dbReference type="NCBI Taxonomy" id="92480"/>
    <lineage>
        <taxon>Eukaryota</taxon>
        <taxon>Viridiplantae</taxon>
        <taxon>Streptophyta</taxon>
        <taxon>Embryophyta</taxon>
        <taxon>Tracheophyta</taxon>
        <taxon>Spermatophyta</taxon>
        <taxon>Magnoliopsida</taxon>
        <taxon>eudicotyledons</taxon>
        <taxon>Gunneridae</taxon>
        <taxon>Pentapetalae</taxon>
        <taxon>rosids</taxon>
        <taxon>fabids</taxon>
        <taxon>Fabales</taxon>
        <taxon>Fabaceae</taxon>
        <taxon>Papilionoideae</taxon>
        <taxon>50 kb inversion clade</taxon>
        <taxon>NPAAA clade</taxon>
        <taxon>indigoferoid/millettioid clade</taxon>
        <taxon>Phaseoleae</taxon>
        <taxon>Sphenostylis</taxon>
    </lineage>
</organism>
<feature type="region of interest" description="Disordered" evidence="1">
    <location>
        <begin position="41"/>
        <end position="90"/>
    </location>
</feature>
<accession>A0AA86VZ23</accession>
<name>A0AA86VZ23_9FABA</name>
<dbReference type="Proteomes" id="UP001189624">
    <property type="component" value="Chromosome 5"/>
</dbReference>
<gene>
    <name evidence="2" type="ORF">AYBTSS11_LOCUS18028</name>
</gene>
<proteinExistence type="predicted"/>
<evidence type="ECO:0000313" key="3">
    <source>
        <dbReference type="Proteomes" id="UP001189624"/>
    </source>
</evidence>
<dbReference type="AlphaFoldDB" id="A0AA86VZ23"/>
<dbReference type="Gramene" id="rna-AYBTSS11_LOCUS18028">
    <property type="protein sequence ID" value="CAJ1958991.1"/>
    <property type="gene ID" value="gene-AYBTSS11_LOCUS18028"/>
</dbReference>
<reference evidence="2" key="1">
    <citation type="submission" date="2023-10" db="EMBL/GenBank/DDBJ databases">
        <authorList>
            <person name="Domelevo Entfellner J.-B."/>
        </authorList>
    </citation>
    <scope>NUCLEOTIDE SEQUENCE</scope>
</reference>
<keyword evidence="3" id="KW-1185">Reference proteome</keyword>
<dbReference type="EMBL" id="OY731402">
    <property type="protein sequence ID" value="CAJ1958991.1"/>
    <property type="molecule type" value="Genomic_DNA"/>
</dbReference>
<evidence type="ECO:0000313" key="2">
    <source>
        <dbReference type="EMBL" id="CAJ1958991.1"/>
    </source>
</evidence>
<protein>
    <submittedName>
        <fullName evidence="2">Uncharacterized protein</fullName>
    </submittedName>
</protein>